<proteinExistence type="predicted"/>
<reference evidence="4 5" key="1">
    <citation type="journal article" date="2023" name="Plants (Basel)">
        <title>Bridging the Gap: Combining Genomics and Transcriptomics Approaches to Understand Stylosanthes scabra, an Orphan Legume from the Brazilian Caatinga.</title>
        <authorList>
            <person name="Ferreira-Neto J.R.C."/>
            <person name="da Silva M.D."/>
            <person name="Binneck E."/>
            <person name="de Melo N.F."/>
            <person name="da Silva R.H."/>
            <person name="de Melo A.L.T.M."/>
            <person name="Pandolfi V."/>
            <person name="Bustamante F.O."/>
            <person name="Brasileiro-Vidal A.C."/>
            <person name="Benko-Iseppon A.M."/>
        </authorList>
    </citation>
    <scope>NUCLEOTIDE SEQUENCE [LARGE SCALE GENOMIC DNA]</scope>
    <source>
        <tissue evidence="4">Leaves</tissue>
    </source>
</reference>
<name>A0ABU6TH01_9FABA</name>
<keyword evidence="1" id="KW-0378">Hydrolase</keyword>
<dbReference type="InterPro" id="IPR038248">
    <property type="entry name" value="Dicer_dimer_sf"/>
</dbReference>
<dbReference type="GO" id="GO:0004386">
    <property type="term" value="F:helicase activity"/>
    <property type="evidence" value="ECO:0007669"/>
    <property type="project" value="UniProtKB-KW"/>
</dbReference>
<dbReference type="EMBL" id="JASCZI010090943">
    <property type="protein sequence ID" value="MED6147967.1"/>
    <property type="molecule type" value="Genomic_DNA"/>
</dbReference>
<organism evidence="4 5">
    <name type="scientific">Stylosanthes scabra</name>
    <dbReference type="NCBI Taxonomy" id="79078"/>
    <lineage>
        <taxon>Eukaryota</taxon>
        <taxon>Viridiplantae</taxon>
        <taxon>Streptophyta</taxon>
        <taxon>Embryophyta</taxon>
        <taxon>Tracheophyta</taxon>
        <taxon>Spermatophyta</taxon>
        <taxon>Magnoliopsida</taxon>
        <taxon>eudicotyledons</taxon>
        <taxon>Gunneridae</taxon>
        <taxon>Pentapetalae</taxon>
        <taxon>rosids</taxon>
        <taxon>fabids</taxon>
        <taxon>Fabales</taxon>
        <taxon>Fabaceae</taxon>
        <taxon>Papilionoideae</taxon>
        <taxon>50 kb inversion clade</taxon>
        <taxon>dalbergioids sensu lato</taxon>
        <taxon>Dalbergieae</taxon>
        <taxon>Pterocarpus clade</taxon>
        <taxon>Stylosanthes</taxon>
    </lineage>
</organism>
<keyword evidence="5" id="KW-1185">Reference proteome</keyword>
<dbReference type="Proteomes" id="UP001341840">
    <property type="component" value="Unassembled WGS sequence"/>
</dbReference>
<keyword evidence="4" id="KW-0547">Nucleotide-binding</keyword>
<evidence type="ECO:0000256" key="1">
    <source>
        <dbReference type="ARBA" id="ARBA00022801"/>
    </source>
</evidence>
<gene>
    <name evidence="4" type="primary">DCL3_3</name>
    <name evidence="4" type="ORF">PIB30_048770</name>
</gene>
<evidence type="ECO:0000256" key="2">
    <source>
        <dbReference type="PROSITE-ProRule" id="PRU00657"/>
    </source>
</evidence>
<feature type="domain" description="Dicer dsRNA-binding fold" evidence="3">
    <location>
        <begin position="40"/>
        <end position="131"/>
    </location>
</feature>
<protein>
    <submittedName>
        <fullName evidence="4">Helicase</fullName>
    </submittedName>
</protein>
<sequence>MEAGANWRDSVPSTVVVQIECCCSDCYKYGMEVSPKLKRFVRYRALFLLKESSQQRYSRAKPNFKFLPLEGAYKCKLTLPPNVSFQTIVDPVGKDVCLARNLVYLEDCKKLDQMHALNDHLVPFTEEPPEAEHSMQNKESGT</sequence>
<evidence type="ECO:0000313" key="4">
    <source>
        <dbReference type="EMBL" id="MED6147967.1"/>
    </source>
</evidence>
<keyword evidence="2" id="KW-0694">RNA-binding</keyword>
<accession>A0ABU6TH01</accession>
<dbReference type="PROSITE" id="PS51327">
    <property type="entry name" value="DICER_DSRBF"/>
    <property type="match status" value="1"/>
</dbReference>
<evidence type="ECO:0000313" key="5">
    <source>
        <dbReference type="Proteomes" id="UP001341840"/>
    </source>
</evidence>
<evidence type="ECO:0000259" key="3">
    <source>
        <dbReference type="PROSITE" id="PS51327"/>
    </source>
</evidence>
<dbReference type="Gene3D" id="3.30.160.380">
    <property type="entry name" value="Dicer dimerisation domain"/>
    <property type="match status" value="1"/>
</dbReference>
<keyword evidence="4" id="KW-0067">ATP-binding</keyword>
<comment type="caution">
    <text evidence="4">The sequence shown here is derived from an EMBL/GenBank/DDBJ whole genome shotgun (WGS) entry which is preliminary data.</text>
</comment>
<dbReference type="InterPro" id="IPR005034">
    <property type="entry name" value="Dicer_dimerisation"/>
</dbReference>
<dbReference type="Pfam" id="PF03368">
    <property type="entry name" value="Dicer_dimer"/>
    <property type="match status" value="1"/>
</dbReference>
<keyword evidence="4" id="KW-0347">Helicase</keyword>